<dbReference type="Gene3D" id="3.40.50.1110">
    <property type="entry name" value="SGNH hydrolase"/>
    <property type="match status" value="1"/>
</dbReference>
<dbReference type="AlphaFoldDB" id="A0A6M4GXK5"/>
<dbReference type="GO" id="GO:0016788">
    <property type="term" value="F:hydrolase activity, acting on ester bonds"/>
    <property type="evidence" value="ECO:0007669"/>
    <property type="project" value="UniProtKB-ARBA"/>
</dbReference>
<dbReference type="EMBL" id="CP053069">
    <property type="protein sequence ID" value="QJR11986.1"/>
    <property type="molecule type" value="Genomic_DNA"/>
</dbReference>
<dbReference type="Proteomes" id="UP000501534">
    <property type="component" value="Chromosome"/>
</dbReference>
<evidence type="ECO:0000313" key="1">
    <source>
        <dbReference type="EMBL" id="QJR11986.1"/>
    </source>
</evidence>
<sequence>MMGNSHTSANGLPNMVAALVRAAWPGRTVEAVEAPTWMFLQQRASDPASLALLRSTPWRFVVLQAQEYSSSGLFDYPIDGAVALVRESRAVGALPILFPEWPRAEIPETQRIYDLHLSIARVAPACVPPIPQAWDLARVRLPDIELHAPDGNHARAPGSLLAAMVITATMTGVSPGLFPAIEGVGVDAGVQARLRSVAAETVTVYAPRTGCPGDAVGP</sequence>
<protein>
    <submittedName>
        <fullName evidence="1">Uncharacterized protein</fullName>
    </submittedName>
</protein>
<evidence type="ECO:0000313" key="2">
    <source>
        <dbReference type="Proteomes" id="UP000501534"/>
    </source>
</evidence>
<dbReference type="KEGG" id="uru:DSM104443_03069"/>
<proteinExistence type="predicted"/>
<gene>
    <name evidence="1" type="ORF">DSM104443_03069</name>
</gene>
<reference evidence="1 2" key="1">
    <citation type="submission" date="2020-04" db="EMBL/GenBank/DDBJ databases">
        <title>Usitatibacter rugosus gen. nov., sp. nov. and Usitatibacter palustris sp. nov., novel members of Usitatibacteraceae fam. nov. within the order Nitrosomonadales isolated from soil.</title>
        <authorList>
            <person name="Huber K.J."/>
            <person name="Neumann-Schaal M."/>
            <person name="Geppert A."/>
            <person name="Luckner M."/>
            <person name="Wanner G."/>
            <person name="Overmann J."/>
        </authorList>
    </citation>
    <scope>NUCLEOTIDE SEQUENCE [LARGE SCALE GENOMIC DNA]</scope>
    <source>
        <strain evidence="1 2">0125_3</strain>
    </source>
</reference>
<name>A0A6M4GXK5_9PROT</name>
<keyword evidence="2" id="KW-1185">Reference proteome</keyword>
<organism evidence="1 2">
    <name type="scientific">Usitatibacter rugosus</name>
    <dbReference type="NCBI Taxonomy" id="2732067"/>
    <lineage>
        <taxon>Bacteria</taxon>
        <taxon>Pseudomonadati</taxon>
        <taxon>Pseudomonadota</taxon>
        <taxon>Betaproteobacteria</taxon>
        <taxon>Nitrosomonadales</taxon>
        <taxon>Usitatibacteraceae</taxon>
        <taxon>Usitatibacter</taxon>
    </lineage>
</organism>
<accession>A0A6M4GXK5</accession>
<dbReference type="InterPro" id="IPR036514">
    <property type="entry name" value="SGNH_hydro_sf"/>
</dbReference>